<feature type="transmembrane region" description="Helical" evidence="3">
    <location>
        <begin position="265"/>
        <end position="290"/>
    </location>
</feature>
<feature type="transmembrane region" description="Helical" evidence="3">
    <location>
        <begin position="342"/>
        <end position="361"/>
    </location>
</feature>
<dbReference type="Proteomes" id="UP001075354">
    <property type="component" value="Chromosome 5"/>
</dbReference>
<keyword evidence="2" id="KW-0813">Transport</keyword>
<evidence type="ECO:0000256" key="1">
    <source>
        <dbReference type="ARBA" id="ARBA00005773"/>
    </source>
</evidence>
<gene>
    <name evidence="4" type="ORF">ONE63_007387</name>
</gene>
<name>A0AAV7XNM7_9NEOP</name>
<feature type="transmembrane region" description="Helical" evidence="3">
    <location>
        <begin position="436"/>
        <end position="455"/>
    </location>
</feature>
<organism evidence="4 5">
    <name type="scientific">Megalurothrips usitatus</name>
    <name type="common">bean blossom thrips</name>
    <dbReference type="NCBI Taxonomy" id="439358"/>
    <lineage>
        <taxon>Eukaryota</taxon>
        <taxon>Metazoa</taxon>
        <taxon>Ecdysozoa</taxon>
        <taxon>Arthropoda</taxon>
        <taxon>Hexapoda</taxon>
        <taxon>Insecta</taxon>
        <taxon>Pterygota</taxon>
        <taxon>Neoptera</taxon>
        <taxon>Paraneoptera</taxon>
        <taxon>Thysanoptera</taxon>
        <taxon>Terebrantia</taxon>
        <taxon>Thripoidea</taxon>
        <taxon>Thripidae</taxon>
        <taxon>Megalurothrips</taxon>
    </lineage>
</organism>
<dbReference type="GO" id="GO:0005886">
    <property type="term" value="C:plasma membrane"/>
    <property type="evidence" value="ECO:0007669"/>
    <property type="project" value="UniProtKB-UniRule"/>
</dbReference>
<dbReference type="Gene3D" id="1.20.1250.20">
    <property type="entry name" value="MFS general substrate transporter like domains"/>
    <property type="match status" value="1"/>
</dbReference>
<evidence type="ECO:0000313" key="5">
    <source>
        <dbReference type="Proteomes" id="UP001075354"/>
    </source>
</evidence>
<evidence type="ECO:0000313" key="4">
    <source>
        <dbReference type="EMBL" id="KAJ1527405.1"/>
    </source>
</evidence>
<feature type="transmembrane region" description="Helical" evidence="3">
    <location>
        <begin position="101"/>
        <end position="119"/>
    </location>
</feature>
<dbReference type="InterPro" id="IPR036259">
    <property type="entry name" value="MFS_trans_sf"/>
</dbReference>
<comment type="similarity">
    <text evidence="1 2">Belongs to the reduced folate carrier (RFC) transporter (TC 2.A.48) family.</text>
</comment>
<comment type="caution">
    <text evidence="4">The sequence shown here is derived from an EMBL/GenBank/DDBJ whole genome shotgun (WGS) entry which is preliminary data.</text>
</comment>
<comment type="subcellular location">
    <subcellularLocation>
        <location evidence="2">Membrane</location>
        <topology evidence="2">Multi-pass membrane protein</topology>
    </subcellularLocation>
</comment>
<dbReference type="SUPFAM" id="SSF103473">
    <property type="entry name" value="MFS general substrate transporter"/>
    <property type="match status" value="1"/>
</dbReference>
<keyword evidence="3" id="KW-0812">Transmembrane</keyword>
<feature type="transmembrane region" description="Helical" evidence="3">
    <location>
        <begin position="401"/>
        <end position="424"/>
    </location>
</feature>
<dbReference type="PANTHER" id="PTHR10686:SF18">
    <property type="entry name" value="IP11787P-RELATED"/>
    <property type="match status" value="1"/>
</dbReference>
<dbReference type="PIRSF" id="PIRSF028739">
    <property type="entry name" value="Folate_carrier"/>
    <property type="match status" value="1"/>
</dbReference>
<keyword evidence="5" id="KW-1185">Reference proteome</keyword>
<dbReference type="GO" id="GO:0090482">
    <property type="term" value="F:vitamin transmembrane transporter activity"/>
    <property type="evidence" value="ECO:0007669"/>
    <property type="project" value="InterPro"/>
</dbReference>
<dbReference type="PANTHER" id="PTHR10686">
    <property type="entry name" value="FOLATE TRANSPORTER"/>
    <property type="match status" value="1"/>
</dbReference>
<dbReference type="EMBL" id="JAPTSV010000005">
    <property type="protein sequence ID" value="KAJ1527405.1"/>
    <property type="molecule type" value="Genomic_DNA"/>
</dbReference>
<feature type="transmembrane region" description="Helical" evidence="3">
    <location>
        <begin position="367"/>
        <end position="389"/>
    </location>
</feature>
<sequence length="473" mass="52374">MQAGHALLVLCFLGFLKEFRPSESFLTMYLVGTKNFSKDQVSQEIYPIGTYSTLLLLLVIFLITDLARYKPVIIVQSLAGVVCYSLITFCASLEYVQAAEVFYGLFLASEVAYSTYMYASTEKEFYQKVTSYTRIALQSGRLVSGVVGQVLISCELLNFHELNFLSLAGLSLSAVFGCLLPSAHRSLYFRCEQNEVSSITSADFPPGCNNDTNPGPSADTNLLQDVDKSVSGDAVQCKLDSGSKSNEILRSEQHLSGFKKIQRDFLFAFSNVYIIKWSLWWSLTHCGYLQVTSYVQNLWQDTIDLNGGQLYNGFASATYTLLGIAASWVAGRLKFDFDGSKCQWLLSTCAFLSGALVIFSTMSQTLYYQYVAYGAFKILYQIMMIVANTEVAKSLARDSHGLIFGFNTFAALILQTILTVTVTGKGGLQLSIRHQFFVYGGYFVVMGCGFGISELSKIISLRLSHQNSKKGPP</sequence>
<keyword evidence="3" id="KW-1133">Transmembrane helix</keyword>
<evidence type="ECO:0008006" key="6">
    <source>
        <dbReference type="Google" id="ProtNLM"/>
    </source>
</evidence>
<feature type="transmembrane region" description="Helical" evidence="3">
    <location>
        <begin position="310"/>
        <end position="330"/>
    </location>
</feature>
<protein>
    <recommendedName>
        <fullName evidence="6">Thiamine transporter 2-like</fullName>
    </recommendedName>
</protein>
<reference evidence="4" key="1">
    <citation type="submission" date="2022-12" db="EMBL/GenBank/DDBJ databases">
        <title>Chromosome-level genome assembly of the bean flower thrips Megalurothrips usitatus.</title>
        <authorList>
            <person name="Ma L."/>
            <person name="Liu Q."/>
            <person name="Li H."/>
            <person name="Cai W."/>
        </authorList>
    </citation>
    <scope>NUCLEOTIDE SEQUENCE</scope>
    <source>
        <strain evidence="4">Cailab_2022a</strain>
    </source>
</reference>
<dbReference type="InterPro" id="IPR002666">
    <property type="entry name" value="Folate_carrier"/>
</dbReference>
<evidence type="ECO:0000256" key="3">
    <source>
        <dbReference type="SAM" id="Phobius"/>
    </source>
</evidence>
<proteinExistence type="inferred from homology"/>
<accession>A0AAV7XNM7</accession>
<evidence type="ECO:0000256" key="2">
    <source>
        <dbReference type="PIRNR" id="PIRNR028739"/>
    </source>
</evidence>
<feature type="transmembrane region" description="Helical" evidence="3">
    <location>
        <begin position="45"/>
        <end position="64"/>
    </location>
</feature>
<dbReference type="AlphaFoldDB" id="A0AAV7XNM7"/>
<dbReference type="Pfam" id="PF01770">
    <property type="entry name" value="Folate_carrier"/>
    <property type="match status" value="1"/>
</dbReference>
<feature type="transmembrane region" description="Helical" evidence="3">
    <location>
        <begin position="71"/>
        <end position="95"/>
    </location>
</feature>
<keyword evidence="2 3" id="KW-0472">Membrane</keyword>